<evidence type="ECO:0000313" key="7">
    <source>
        <dbReference type="EMBL" id="PXV85971.1"/>
    </source>
</evidence>
<dbReference type="RefSeq" id="WP_094376555.1">
    <property type="nucleotide sequence ID" value="NZ_NOKA02000016.1"/>
</dbReference>
<keyword evidence="2 5" id="KW-0812">Transmembrane</keyword>
<accession>A0A255ID23</accession>
<evidence type="ECO:0000256" key="3">
    <source>
        <dbReference type="ARBA" id="ARBA00022989"/>
    </source>
</evidence>
<evidence type="ECO:0000313" key="8">
    <source>
        <dbReference type="EMBL" id="RDY31405.1"/>
    </source>
</evidence>
<reference evidence="7 10" key="2">
    <citation type="submission" date="2018-05" db="EMBL/GenBank/DDBJ databases">
        <title>Genomic Encyclopedia of Type Strains, Phase IV (KMG-IV): sequencing the most valuable type-strain genomes for metagenomic binning, comparative biology and taxonomic classification.</title>
        <authorList>
            <person name="Goeker M."/>
        </authorList>
    </citation>
    <scope>NUCLEOTIDE SEQUENCE [LARGE SCALE GENOMIC DNA]</scope>
    <source>
        <strain evidence="7 10">DSM 28816</strain>
    </source>
</reference>
<reference evidence="8 9" key="1">
    <citation type="journal article" date="2017" name="Genome Announc.">
        <title>Draft Genome Sequence of a Sporulating and Motile Strain of Lachnotalea glycerini Isolated from Water in Quebec City, Canada.</title>
        <authorList>
            <person name="Maheux A.F."/>
            <person name="Boudreau D.K."/>
            <person name="Berube E."/>
            <person name="Boissinot M."/>
            <person name="Raymond F."/>
            <person name="Brodeur S."/>
            <person name="Corbeil J."/>
            <person name="Isabel S."/>
            <person name="Omar R.F."/>
            <person name="Bergeron M.G."/>
        </authorList>
    </citation>
    <scope>NUCLEOTIDE SEQUENCE [LARGE SCALE GENOMIC DNA]</scope>
    <source>
        <strain evidence="8 9">CCRI-19302</strain>
    </source>
</reference>
<keyword evidence="4 5" id="KW-0472">Membrane</keyword>
<evidence type="ECO:0000256" key="2">
    <source>
        <dbReference type="ARBA" id="ARBA00022692"/>
    </source>
</evidence>
<feature type="transmembrane region" description="Helical" evidence="5">
    <location>
        <begin position="20"/>
        <end position="38"/>
    </location>
</feature>
<dbReference type="InterPro" id="IPR052902">
    <property type="entry name" value="ABC-2_transporter"/>
</dbReference>
<dbReference type="InterPro" id="IPR013525">
    <property type="entry name" value="ABC2_TM"/>
</dbReference>
<dbReference type="Proteomes" id="UP000247523">
    <property type="component" value="Unassembled WGS sequence"/>
</dbReference>
<feature type="transmembrane region" description="Helical" evidence="5">
    <location>
        <begin position="180"/>
        <end position="203"/>
    </location>
</feature>
<dbReference type="AlphaFoldDB" id="A0A255ID23"/>
<reference evidence="8" key="3">
    <citation type="submission" date="2018-07" db="EMBL/GenBank/DDBJ databases">
        <authorList>
            <person name="Quirk P.G."/>
            <person name="Krulwich T.A."/>
        </authorList>
    </citation>
    <scope>NUCLEOTIDE SEQUENCE</scope>
    <source>
        <strain evidence="8">CCRI-19302</strain>
    </source>
</reference>
<gene>
    <name evidence="7" type="ORF">C8E03_11448</name>
    <name evidence="8" type="ORF">CG710_009810</name>
</gene>
<organism evidence="7 10">
    <name type="scientific">Lachnotalea glycerini</name>
    <dbReference type="NCBI Taxonomy" id="1763509"/>
    <lineage>
        <taxon>Bacteria</taxon>
        <taxon>Bacillati</taxon>
        <taxon>Bacillota</taxon>
        <taxon>Clostridia</taxon>
        <taxon>Lachnospirales</taxon>
        <taxon>Lachnospiraceae</taxon>
        <taxon>Lachnotalea</taxon>
    </lineage>
</organism>
<protein>
    <submittedName>
        <fullName evidence="8">ABC transporter permease</fullName>
    </submittedName>
    <submittedName>
        <fullName evidence="7">ABC-2 type transport system permease protein</fullName>
    </submittedName>
</protein>
<keyword evidence="3 5" id="KW-1133">Transmembrane helix</keyword>
<evidence type="ECO:0000256" key="5">
    <source>
        <dbReference type="SAM" id="Phobius"/>
    </source>
</evidence>
<dbReference type="GO" id="GO:0016020">
    <property type="term" value="C:membrane"/>
    <property type="evidence" value="ECO:0007669"/>
    <property type="project" value="UniProtKB-SubCell"/>
</dbReference>
<evidence type="ECO:0000256" key="1">
    <source>
        <dbReference type="ARBA" id="ARBA00004141"/>
    </source>
</evidence>
<evidence type="ECO:0000313" key="10">
    <source>
        <dbReference type="Proteomes" id="UP000247523"/>
    </source>
</evidence>
<evidence type="ECO:0000313" key="9">
    <source>
        <dbReference type="Proteomes" id="UP000216411"/>
    </source>
</evidence>
<dbReference type="GO" id="GO:0140359">
    <property type="term" value="F:ABC-type transporter activity"/>
    <property type="evidence" value="ECO:0007669"/>
    <property type="project" value="InterPro"/>
</dbReference>
<feature type="transmembrane region" description="Helical" evidence="5">
    <location>
        <begin position="224"/>
        <end position="249"/>
    </location>
</feature>
<dbReference type="EMBL" id="NOKA02000016">
    <property type="protein sequence ID" value="RDY31405.1"/>
    <property type="molecule type" value="Genomic_DNA"/>
</dbReference>
<keyword evidence="9" id="KW-1185">Reference proteome</keyword>
<evidence type="ECO:0000259" key="6">
    <source>
        <dbReference type="Pfam" id="PF12698"/>
    </source>
</evidence>
<dbReference type="Proteomes" id="UP000216411">
    <property type="component" value="Unassembled WGS sequence"/>
</dbReference>
<dbReference type="EMBL" id="QICS01000014">
    <property type="protein sequence ID" value="PXV85971.1"/>
    <property type="molecule type" value="Genomic_DNA"/>
</dbReference>
<feature type="transmembrane region" description="Helical" evidence="5">
    <location>
        <begin position="353"/>
        <end position="371"/>
    </location>
</feature>
<sequence length="379" mass="42673">MFIQLLKYKIIKMFRTKDELFWCLAFPLILGTLFYISFGKLSEKQESFQCISIAYIEDQTKKDEQFETVLNVLSEEGEDQMVQVVTNSENEAKELLLNKKISGIIYNTEEISLTVNDSGINESILKEFLNQYIQKRETIMNIARSSPEKLAQLLESESSNNNSLKEISFTDASIDPMSNYFYSLIAMSCLYGCFAGMSSAVDAKANLSTLAARRIAAPTNKMKLILGDFLGAVLVQFACTMVTLLYLLFVLKIDFGRKLPYIVVTILVGCMIGIASGLFAGSIGRQSEKMKSSIILTFTMVECFLSGLMFGDMKDIIEHHAPIINRINPAALIVDAFYSLNIYDTYERYTKNLVSMLVIAGLLCIVSFLVIRRERYASI</sequence>
<comment type="subcellular location">
    <subcellularLocation>
        <location evidence="1">Membrane</location>
        <topology evidence="1">Multi-pass membrane protein</topology>
    </subcellularLocation>
</comment>
<dbReference type="PANTHER" id="PTHR43027">
    <property type="entry name" value="DOXORUBICIN RESISTANCE ABC TRANSPORTER PERMEASE PROTEIN DRRC-RELATED"/>
    <property type="match status" value="1"/>
</dbReference>
<dbReference type="OrthoDB" id="9771731at2"/>
<comment type="caution">
    <text evidence="7">The sequence shown here is derived from an EMBL/GenBank/DDBJ whole genome shotgun (WGS) entry which is preliminary data.</text>
</comment>
<evidence type="ECO:0000256" key="4">
    <source>
        <dbReference type="ARBA" id="ARBA00023136"/>
    </source>
</evidence>
<feature type="transmembrane region" description="Helical" evidence="5">
    <location>
        <begin position="261"/>
        <end position="281"/>
    </location>
</feature>
<feature type="domain" description="ABC-2 type transporter transmembrane" evidence="6">
    <location>
        <begin position="20"/>
        <end position="368"/>
    </location>
</feature>
<dbReference type="PANTHER" id="PTHR43027:SF1">
    <property type="entry name" value="DOXORUBICIN RESISTANCE ABC TRANSPORTER PERMEASE PROTEIN DRRC-RELATED"/>
    <property type="match status" value="1"/>
</dbReference>
<name>A0A255ID23_9FIRM</name>
<feature type="transmembrane region" description="Helical" evidence="5">
    <location>
        <begin position="293"/>
        <end position="311"/>
    </location>
</feature>
<proteinExistence type="predicted"/>
<dbReference type="Pfam" id="PF12698">
    <property type="entry name" value="ABC2_membrane_3"/>
    <property type="match status" value="1"/>
</dbReference>